<feature type="domain" description="LOB" evidence="2">
    <location>
        <begin position="13"/>
        <end position="114"/>
    </location>
</feature>
<name>A0A2N9HHV1_FAGSY</name>
<dbReference type="Pfam" id="PF03195">
    <property type="entry name" value="LOB"/>
    <property type="match status" value="1"/>
</dbReference>
<dbReference type="PROSITE" id="PS50891">
    <property type="entry name" value="LOB"/>
    <property type="match status" value="1"/>
</dbReference>
<organism evidence="3">
    <name type="scientific">Fagus sylvatica</name>
    <name type="common">Beechnut</name>
    <dbReference type="NCBI Taxonomy" id="28930"/>
    <lineage>
        <taxon>Eukaryota</taxon>
        <taxon>Viridiplantae</taxon>
        <taxon>Streptophyta</taxon>
        <taxon>Embryophyta</taxon>
        <taxon>Tracheophyta</taxon>
        <taxon>Spermatophyta</taxon>
        <taxon>Magnoliopsida</taxon>
        <taxon>eudicotyledons</taxon>
        <taxon>Gunneridae</taxon>
        <taxon>Pentapetalae</taxon>
        <taxon>rosids</taxon>
        <taxon>fabids</taxon>
        <taxon>Fagales</taxon>
        <taxon>Fagaceae</taxon>
        <taxon>Fagus</taxon>
    </lineage>
</organism>
<reference evidence="3" key="1">
    <citation type="submission" date="2018-02" db="EMBL/GenBank/DDBJ databases">
        <authorList>
            <person name="Cohen D.B."/>
            <person name="Kent A.D."/>
        </authorList>
    </citation>
    <scope>NUCLEOTIDE SEQUENCE</scope>
</reference>
<gene>
    <name evidence="3" type="ORF">FSB_LOCUS39132</name>
</gene>
<dbReference type="EMBL" id="OIVN01003446">
    <property type="protein sequence ID" value="SPD11250.1"/>
    <property type="molecule type" value="Genomic_DNA"/>
</dbReference>
<sequence>MNDKADHSPTGTQACAACKYQRRKCAPNCPLSPFFPPHRSKDFLNAHKLFGVGNMLKTIKNLSPQQKQVAMETIIFESNARDNDPIMGCCRIIHMLQRQYAYYKAEYELVLKQLAAQMARPTIFQEQSNRDIYNPSHFQIQPQIQPQQQGNIVTDTYNSLQHVYRMHSVNNQASMSSFSSSEQHALADLSEDIKPLLIFDENDTVGFDVKESSQCR</sequence>
<evidence type="ECO:0000259" key="2">
    <source>
        <dbReference type="PROSITE" id="PS50891"/>
    </source>
</evidence>
<comment type="similarity">
    <text evidence="1">Belongs to the LOB domain-containing protein family.</text>
</comment>
<dbReference type="PANTHER" id="PTHR31301">
    <property type="entry name" value="LOB DOMAIN-CONTAINING PROTEIN 4-RELATED"/>
    <property type="match status" value="1"/>
</dbReference>
<protein>
    <recommendedName>
        <fullName evidence="2">LOB domain-containing protein</fullName>
    </recommendedName>
</protein>
<evidence type="ECO:0000313" key="3">
    <source>
        <dbReference type="EMBL" id="SPD11250.1"/>
    </source>
</evidence>
<dbReference type="AlphaFoldDB" id="A0A2N9HHV1"/>
<proteinExistence type="inferred from homology"/>
<dbReference type="InterPro" id="IPR004883">
    <property type="entry name" value="LOB"/>
</dbReference>
<dbReference type="PANTHER" id="PTHR31301:SF186">
    <property type="entry name" value="OS09G0364100 PROTEIN"/>
    <property type="match status" value="1"/>
</dbReference>
<accession>A0A2N9HHV1</accession>
<evidence type="ECO:0000256" key="1">
    <source>
        <dbReference type="ARBA" id="ARBA00005474"/>
    </source>
</evidence>